<dbReference type="Gene3D" id="3.30.9.20">
    <property type="match status" value="1"/>
</dbReference>
<sequence>MTLRIAIVGGGPGGLFLASLIRQADPSAEVTVFERNRPDDTFGFGVVFSDATLAGIHEADPVLLAGLREHGRHWEHIEVRSKGRRIRCAGNGMAAITRRTLLRLLRRRAAEVGVDVRFQTEIRDLAELDGHDVVVAADGANSAIRARLAADLEPRAETATAKFVWFGTTHMFDGLTFVHERGPHGVFAAHAYPISDDASTFIVETDEASWRAAGLDGFDTGQPPGPSDENSRLYLERLFAEQLGGERLLANNSRWANFRTRRARRWWSGNTVLLGDAAHTAHFSVGSGTKMAMEDAVALASAITGNPGDPQAAFAEYEAVRRPRVERIQNSARPSLSWWERFGAYHDAFEPLPFAFHFMSRSIGLGKLARRDPVFAAEVEQDWRTVHGAEPLATPLRLDGHTFSGRLVAVRETRGQLVAQAAGDVAALSLYDVTPHEAGLPGAATREGEPKDGTGAPWGRRLAAPDGEDGLPAAREELAAAVASGAALIAVHGGTPLTRVLLAEDSRLLHGVPALVVEDPEDGDRANEGGSGGGREGEGGSGGSRAGEDRAVTLVLSGRADLVALASPASPVFPAFAASTDPVPNTASVSASVPVPVPVPDTAVPGDDLADVLLAGEGNEKGGRR</sequence>
<evidence type="ECO:0000313" key="6">
    <source>
        <dbReference type="Proteomes" id="UP001143474"/>
    </source>
</evidence>
<protein>
    <recommendedName>
        <fullName evidence="4">FAD-binding domain-containing protein</fullName>
    </recommendedName>
</protein>
<evidence type="ECO:0000259" key="4">
    <source>
        <dbReference type="Pfam" id="PF01494"/>
    </source>
</evidence>
<dbReference type="InterPro" id="IPR036188">
    <property type="entry name" value="FAD/NAD-bd_sf"/>
</dbReference>
<dbReference type="Proteomes" id="UP001143474">
    <property type="component" value="Unassembled WGS sequence"/>
</dbReference>
<feature type="region of interest" description="Disordered" evidence="3">
    <location>
        <begin position="515"/>
        <end position="547"/>
    </location>
</feature>
<feature type="region of interest" description="Disordered" evidence="3">
    <location>
        <begin position="581"/>
        <end position="609"/>
    </location>
</feature>
<dbReference type="PRINTS" id="PR00420">
    <property type="entry name" value="RNGMNOXGNASE"/>
</dbReference>
<dbReference type="GO" id="GO:0071949">
    <property type="term" value="F:FAD binding"/>
    <property type="evidence" value="ECO:0007669"/>
    <property type="project" value="InterPro"/>
</dbReference>
<dbReference type="PANTHER" id="PTHR43476">
    <property type="entry name" value="3-(3-HYDROXY-PHENYL)PROPIONATE/3-HYDROXYCINNAMIC ACID HYDROXYLASE"/>
    <property type="match status" value="1"/>
</dbReference>
<dbReference type="AlphaFoldDB" id="A0A9W6HZD3"/>
<proteinExistence type="predicted"/>
<evidence type="ECO:0000313" key="5">
    <source>
        <dbReference type="EMBL" id="GLK08363.1"/>
    </source>
</evidence>
<accession>A0A9W6HZD3</accession>
<dbReference type="Gene3D" id="3.50.50.60">
    <property type="entry name" value="FAD/NAD(P)-binding domain"/>
    <property type="match status" value="1"/>
</dbReference>
<gene>
    <name evidence="5" type="ORF">GCM10017600_17680</name>
</gene>
<comment type="caution">
    <text evidence="5">The sequence shown here is derived from an EMBL/GenBank/DDBJ whole genome shotgun (WGS) entry which is preliminary data.</text>
</comment>
<feature type="compositionally biased region" description="Gly residues" evidence="3">
    <location>
        <begin position="529"/>
        <end position="545"/>
    </location>
</feature>
<organism evidence="5 6">
    <name type="scientific">Streptosporangium carneum</name>
    <dbReference type="NCBI Taxonomy" id="47481"/>
    <lineage>
        <taxon>Bacteria</taxon>
        <taxon>Bacillati</taxon>
        <taxon>Actinomycetota</taxon>
        <taxon>Actinomycetes</taxon>
        <taxon>Streptosporangiales</taxon>
        <taxon>Streptosporangiaceae</taxon>
        <taxon>Streptosporangium</taxon>
    </lineage>
</organism>
<keyword evidence="2" id="KW-0520">NAD</keyword>
<dbReference type="Pfam" id="PF01494">
    <property type="entry name" value="FAD_binding_3"/>
    <property type="match status" value="1"/>
</dbReference>
<keyword evidence="1" id="KW-0560">Oxidoreductase</keyword>
<feature type="domain" description="FAD-binding" evidence="4">
    <location>
        <begin position="4"/>
        <end position="328"/>
    </location>
</feature>
<keyword evidence="6" id="KW-1185">Reference proteome</keyword>
<evidence type="ECO:0000256" key="2">
    <source>
        <dbReference type="ARBA" id="ARBA00023027"/>
    </source>
</evidence>
<dbReference type="InterPro" id="IPR050631">
    <property type="entry name" value="PheA/TfdB_FAD_monoxygenase"/>
</dbReference>
<evidence type="ECO:0000256" key="3">
    <source>
        <dbReference type="SAM" id="MobiDB-lite"/>
    </source>
</evidence>
<name>A0A9W6HZD3_9ACTN</name>
<dbReference type="SUPFAM" id="SSF51905">
    <property type="entry name" value="FAD/NAD(P)-binding domain"/>
    <property type="match status" value="1"/>
</dbReference>
<dbReference type="EMBL" id="BSEV01000002">
    <property type="protein sequence ID" value="GLK08363.1"/>
    <property type="molecule type" value="Genomic_DNA"/>
</dbReference>
<dbReference type="InterPro" id="IPR002938">
    <property type="entry name" value="FAD-bd"/>
</dbReference>
<evidence type="ECO:0000256" key="1">
    <source>
        <dbReference type="ARBA" id="ARBA00023002"/>
    </source>
</evidence>
<dbReference type="RefSeq" id="WP_271216858.1">
    <property type="nucleotide sequence ID" value="NZ_BAAAVD010000044.1"/>
</dbReference>
<dbReference type="PANTHER" id="PTHR43476:SF4">
    <property type="entry name" value="BLR0106 PROTEIN"/>
    <property type="match status" value="1"/>
</dbReference>
<feature type="region of interest" description="Disordered" evidence="3">
    <location>
        <begin position="439"/>
        <end position="469"/>
    </location>
</feature>
<reference evidence="5" key="2">
    <citation type="submission" date="2023-01" db="EMBL/GenBank/DDBJ databases">
        <authorList>
            <person name="Sun Q."/>
            <person name="Evtushenko L."/>
        </authorList>
    </citation>
    <scope>NUCLEOTIDE SEQUENCE</scope>
    <source>
        <strain evidence="5">VKM Ac-2007</strain>
    </source>
</reference>
<feature type="compositionally biased region" description="Low complexity" evidence="3">
    <location>
        <begin position="581"/>
        <end position="605"/>
    </location>
</feature>
<dbReference type="GO" id="GO:0016491">
    <property type="term" value="F:oxidoreductase activity"/>
    <property type="evidence" value="ECO:0007669"/>
    <property type="project" value="UniProtKB-KW"/>
</dbReference>
<reference evidence="5" key="1">
    <citation type="journal article" date="2014" name="Int. J. Syst. Evol. Microbiol.">
        <title>Complete genome sequence of Corynebacterium casei LMG S-19264T (=DSM 44701T), isolated from a smear-ripened cheese.</title>
        <authorList>
            <consortium name="US DOE Joint Genome Institute (JGI-PGF)"/>
            <person name="Walter F."/>
            <person name="Albersmeier A."/>
            <person name="Kalinowski J."/>
            <person name="Ruckert C."/>
        </authorList>
    </citation>
    <scope>NUCLEOTIDE SEQUENCE</scope>
    <source>
        <strain evidence="5">VKM Ac-2007</strain>
    </source>
</reference>